<reference evidence="1 2" key="1">
    <citation type="submission" date="2019-10" db="EMBL/GenBank/DDBJ databases">
        <title>New species of Slilvanegrellaceae.</title>
        <authorList>
            <person name="Pitt A."/>
            <person name="Hahn M.W."/>
        </authorList>
    </citation>
    <scope>NUCLEOTIDE SEQUENCE [LARGE SCALE GENOMIC DNA]</scope>
    <source>
        <strain evidence="1 2">SP-Ram-0.45-NSY-1</strain>
    </source>
</reference>
<sequence>MKFAAIVLGDPLSSGGSVTSVTQEFVKANGFPIARKGDSVFCPIPLHGSGTITEGFEFIKINGLNPAVHGNKVSCGCTLIAKQCAGKVLLSYADKIENDLDEIEKKINQKYDQQIRIKSKDGNFLSNVPYFIIDESGNEYKGITDSSGCCKRIYTKKEEELKIYIGVAALEKWNVK</sequence>
<dbReference type="AlphaFoldDB" id="A0A6N6VRZ9"/>
<accession>A0A6N6VRZ9</accession>
<comment type="caution">
    <text evidence="1">The sequence shown here is derived from an EMBL/GenBank/DDBJ whole genome shotgun (WGS) entry which is preliminary data.</text>
</comment>
<dbReference type="EMBL" id="WFLM01000004">
    <property type="protein sequence ID" value="KAB8037863.1"/>
    <property type="molecule type" value="Genomic_DNA"/>
</dbReference>
<proteinExistence type="predicted"/>
<dbReference type="Gene3D" id="2.60.200.60">
    <property type="match status" value="1"/>
</dbReference>
<protein>
    <recommendedName>
        <fullName evidence="3">PAAR domain-containing protein</fullName>
    </recommendedName>
</protein>
<keyword evidence="2" id="KW-1185">Reference proteome</keyword>
<dbReference type="CDD" id="cd14744">
    <property type="entry name" value="PAAR_CT_2"/>
    <property type="match status" value="1"/>
</dbReference>
<evidence type="ECO:0000313" key="2">
    <source>
        <dbReference type="Proteomes" id="UP000437748"/>
    </source>
</evidence>
<gene>
    <name evidence="1" type="ORF">GCL60_11860</name>
</gene>
<name>A0A6N6VRZ9_9BACT</name>
<organism evidence="1 2">
    <name type="scientific">Silvanigrella paludirubra</name>
    <dbReference type="NCBI Taxonomy" id="2499159"/>
    <lineage>
        <taxon>Bacteria</taxon>
        <taxon>Pseudomonadati</taxon>
        <taxon>Bdellovibrionota</taxon>
        <taxon>Oligoflexia</taxon>
        <taxon>Silvanigrellales</taxon>
        <taxon>Silvanigrellaceae</taxon>
        <taxon>Silvanigrella</taxon>
    </lineage>
</organism>
<dbReference type="Pfam" id="PF05488">
    <property type="entry name" value="PAAR_motif"/>
    <property type="match status" value="1"/>
</dbReference>
<dbReference type="InterPro" id="IPR008727">
    <property type="entry name" value="PAAR_motif"/>
</dbReference>
<evidence type="ECO:0008006" key="3">
    <source>
        <dbReference type="Google" id="ProtNLM"/>
    </source>
</evidence>
<dbReference type="OrthoDB" id="8565659at2"/>
<dbReference type="RefSeq" id="WP_153420941.1">
    <property type="nucleotide sequence ID" value="NZ_WFLM01000004.1"/>
</dbReference>
<evidence type="ECO:0000313" key="1">
    <source>
        <dbReference type="EMBL" id="KAB8037863.1"/>
    </source>
</evidence>
<dbReference type="Proteomes" id="UP000437748">
    <property type="component" value="Unassembled WGS sequence"/>
</dbReference>